<dbReference type="EMBL" id="KB870810">
    <property type="protein sequence ID" value="EOA21777.1"/>
    <property type="molecule type" value="Genomic_DNA"/>
</dbReference>
<dbReference type="PANTHER" id="PTHR33373">
    <property type="entry name" value="OS07G0479600 PROTEIN"/>
    <property type="match status" value="1"/>
</dbReference>
<dbReference type="PANTHER" id="PTHR33373:SF23">
    <property type="entry name" value="DUF4050 DOMAIN-CONTAINING PROTEIN"/>
    <property type="match status" value="1"/>
</dbReference>
<gene>
    <name evidence="2" type="ORF">CARUB_v10002237mg</name>
</gene>
<dbReference type="InterPro" id="IPR025124">
    <property type="entry name" value="Gag1-like_clamp"/>
</dbReference>
<proteinExistence type="predicted"/>
<evidence type="ECO:0000313" key="2">
    <source>
        <dbReference type="EMBL" id="EOA21777.1"/>
    </source>
</evidence>
<sequence>FVDSIGFYFTFTRFRFLSRREELSLSVVEDSNQLRTMEANVDSANVSTTPSNIDKEVSTENNFVNSAEIAWQEMRKKWVGDPSNRTSEMPVEPVISFNATYEDLLTSTTPFHKPIPLAEMVDFLFDIWHGDGLFE</sequence>
<dbReference type="eggNOG" id="ENOG502S3M9">
    <property type="taxonomic scope" value="Eukaryota"/>
</dbReference>
<dbReference type="AlphaFoldDB" id="R0FHF2"/>
<protein>
    <recommendedName>
        <fullName evidence="1">Gag1-like clamp domain-containing protein</fullName>
    </recommendedName>
</protein>
<organism evidence="2 3">
    <name type="scientific">Capsella rubella</name>
    <dbReference type="NCBI Taxonomy" id="81985"/>
    <lineage>
        <taxon>Eukaryota</taxon>
        <taxon>Viridiplantae</taxon>
        <taxon>Streptophyta</taxon>
        <taxon>Embryophyta</taxon>
        <taxon>Tracheophyta</taxon>
        <taxon>Spermatophyta</taxon>
        <taxon>Magnoliopsida</taxon>
        <taxon>eudicotyledons</taxon>
        <taxon>Gunneridae</taxon>
        <taxon>Pentapetalae</taxon>
        <taxon>rosids</taxon>
        <taxon>malvids</taxon>
        <taxon>Brassicales</taxon>
        <taxon>Brassicaceae</taxon>
        <taxon>Camelineae</taxon>
        <taxon>Capsella</taxon>
    </lineage>
</organism>
<keyword evidence="3" id="KW-1185">Reference proteome</keyword>
<reference evidence="3" key="1">
    <citation type="journal article" date="2013" name="Nat. Genet.">
        <title>The Capsella rubella genome and the genomic consequences of rapid mating system evolution.</title>
        <authorList>
            <person name="Slotte T."/>
            <person name="Hazzouri K.M."/>
            <person name="Agren J.A."/>
            <person name="Koenig D."/>
            <person name="Maumus F."/>
            <person name="Guo Y.L."/>
            <person name="Steige K."/>
            <person name="Platts A.E."/>
            <person name="Escobar J.S."/>
            <person name="Newman L.K."/>
            <person name="Wang W."/>
            <person name="Mandakova T."/>
            <person name="Vello E."/>
            <person name="Smith L.M."/>
            <person name="Henz S.R."/>
            <person name="Steffen J."/>
            <person name="Takuno S."/>
            <person name="Brandvain Y."/>
            <person name="Coop G."/>
            <person name="Andolfatto P."/>
            <person name="Hu T.T."/>
            <person name="Blanchette M."/>
            <person name="Clark R.M."/>
            <person name="Quesneville H."/>
            <person name="Nordborg M."/>
            <person name="Gaut B.S."/>
            <person name="Lysak M.A."/>
            <person name="Jenkins J."/>
            <person name="Grimwood J."/>
            <person name="Chapman J."/>
            <person name="Prochnik S."/>
            <person name="Shu S."/>
            <person name="Rokhsar D."/>
            <person name="Schmutz J."/>
            <person name="Weigel D."/>
            <person name="Wright S.I."/>
        </authorList>
    </citation>
    <scope>NUCLEOTIDE SEQUENCE [LARGE SCALE GENOMIC DNA]</scope>
    <source>
        <strain evidence="3">cv. Monte Gargano</strain>
    </source>
</reference>
<dbReference type="Pfam" id="PF13259">
    <property type="entry name" value="clamp_Gag1-like"/>
    <property type="match status" value="1"/>
</dbReference>
<name>R0FHF2_9BRAS</name>
<evidence type="ECO:0000313" key="3">
    <source>
        <dbReference type="Proteomes" id="UP000029121"/>
    </source>
</evidence>
<feature type="domain" description="Gag1-like clamp" evidence="1">
    <location>
        <begin position="49"/>
        <end position="135"/>
    </location>
</feature>
<evidence type="ECO:0000259" key="1">
    <source>
        <dbReference type="Pfam" id="PF13259"/>
    </source>
</evidence>
<feature type="non-terminal residue" evidence="2">
    <location>
        <position position="1"/>
    </location>
</feature>
<dbReference type="Proteomes" id="UP000029121">
    <property type="component" value="Unassembled WGS sequence"/>
</dbReference>
<accession>R0FHF2</accession>